<feature type="transmembrane region" description="Helical" evidence="2">
    <location>
        <begin position="45"/>
        <end position="67"/>
    </location>
</feature>
<keyword evidence="2" id="KW-0472">Membrane</keyword>
<feature type="region of interest" description="Disordered" evidence="1">
    <location>
        <begin position="1"/>
        <end position="25"/>
    </location>
</feature>
<name>A0ABT0UG93_9ACTN</name>
<comment type="caution">
    <text evidence="3">The sequence shown here is derived from an EMBL/GenBank/DDBJ whole genome shotgun (WGS) entry which is preliminary data.</text>
</comment>
<dbReference type="RefSeq" id="WP_250917649.1">
    <property type="nucleotide sequence ID" value="NZ_JAMQAW010000002.1"/>
</dbReference>
<reference evidence="3" key="1">
    <citation type="submission" date="2022-06" db="EMBL/GenBank/DDBJ databases">
        <title>Genome public.</title>
        <authorList>
            <person name="Sun Q."/>
        </authorList>
    </citation>
    <scope>NUCLEOTIDE SEQUENCE</scope>
    <source>
        <strain evidence="3">CWNU-1</strain>
    </source>
</reference>
<gene>
    <name evidence="3" type="ORF">NBG84_03055</name>
</gene>
<evidence type="ECO:0008006" key="5">
    <source>
        <dbReference type="Google" id="ProtNLM"/>
    </source>
</evidence>
<evidence type="ECO:0000313" key="3">
    <source>
        <dbReference type="EMBL" id="MCM2387301.1"/>
    </source>
</evidence>
<dbReference type="EMBL" id="JAMQAW010000002">
    <property type="protein sequence ID" value="MCM2387301.1"/>
    <property type="molecule type" value="Genomic_DNA"/>
</dbReference>
<accession>A0ABT0UG93</accession>
<keyword evidence="2" id="KW-0812">Transmembrane</keyword>
<protein>
    <recommendedName>
        <fullName evidence="5">Serine/threonine protein kinase</fullName>
    </recommendedName>
</protein>
<dbReference type="Proteomes" id="UP001431429">
    <property type="component" value="Unassembled WGS sequence"/>
</dbReference>
<keyword evidence="4" id="KW-1185">Reference proteome</keyword>
<keyword evidence="2" id="KW-1133">Transmembrane helix</keyword>
<organism evidence="3 4">
    <name type="scientific">Streptomyces albipurpureus</name>
    <dbReference type="NCBI Taxonomy" id="2897419"/>
    <lineage>
        <taxon>Bacteria</taxon>
        <taxon>Bacillati</taxon>
        <taxon>Actinomycetota</taxon>
        <taxon>Actinomycetes</taxon>
        <taxon>Kitasatosporales</taxon>
        <taxon>Streptomycetaceae</taxon>
        <taxon>Streptomyces</taxon>
    </lineage>
</organism>
<evidence type="ECO:0000313" key="4">
    <source>
        <dbReference type="Proteomes" id="UP001431429"/>
    </source>
</evidence>
<feature type="compositionally biased region" description="Pro residues" evidence="1">
    <location>
        <begin position="98"/>
        <end position="108"/>
    </location>
</feature>
<proteinExistence type="predicted"/>
<evidence type="ECO:0000256" key="1">
    <source>
        <dbReference type="SAM" id="MobiDB-lite"/>
    </source>
</evidence>
<sequence length="295" mass="30940">MSFYPGASGDSDDDGDDLTSGTRIHVRGDGHSRIRVAGRDMNTSYFVSASSAALVALVGLVILLGMWQPWQEEAAAGGERDRVGAAIGSDAPGGTPTKPVPYPEPPTPSEEDTQPPAPEPTPTSASPTPSPPNAIDGAFASAVLGTCLNVYDDGWGKLSHHRPLPVDCGANYAYSKVSMVTTVASNCPQGAGQRGWGHVNADGSTIALCLDRVFAVGQCFPATLTRQADGSFRSEGRLFSVWGCDRTQVPSGQNAIMVITAVLDSGNCPQRSDRRTFSWPVFNGGDTVCAVQQRN</sequence>
<feature type="region of interest" description="Disordered" evidence="1">
    <location>
        <begin position="75"/>
        <end position="135"/>
    </location>
</feature>
<evidence type="ECO:0000256" key="2">
    <source>
        <dbReference type="SAM" id="Phobius"/>
    </source>
</evidence>